<dbReference type="Proteomes" id="UP001600424">
    <property type="component" value="Unassembled WGS sequence"/>
</dbReference>
<sequence>VRAVNDAGQTGPLSDGVAFLTANRASTTQSTADFNGDGKADVGVLCNYGRQTAGTNRTGLWKFTGTGTGFADPAMTWDSASSGSWNWISSDLA</sequence>
<dbReference type="InterPro" id="IPR028994">
    <property type="entry name" value="Integrin_alpha_N"/>
</dbReference>
<dbReference type="EMBL" id="JBHTRV010000050">
    <property type="protein sequence ID" value="MFE5985411.1"/>
    <property type="molecule type" value="Genomic_DNA"/>
</dbReference>
<evidence type="ECO:0000313" key="2">
    <source>
        <dbReference type="Proteomes" id="UP001600424"/>
    </source>
</evidence>
<evidence type="ECO:0000313" key="1">
    <source>
        <dbReference type="EMBL" id="MFE5985411.1"/>
    </source>
</evidence>
<gene>
    <name evidence="1" type="ORF">ACFQ63_37670</name>
</gene>
<protein>
    <submittedName>
        <fullName evidence="1">Esterase</fullName>
    </submittedName>
</protein>
<organism evidence="1 2">
    <name type="scientific">Streptomyces wedmorensis</name>
    <dbReference type="NCBI Taxonomy" id="43759"/>
    <lineage>
        <taxon>Bacteria</taxon>
        <taxon>Bacillati</taxon>
        <taxon>Actinomycetota</taxon>
        <taxon>Actinomycetes</taxon>
        <taxon>Kitasatosporales</taxon>
        <taxon>Streptomycetaceae</taxon>
        <taxon>Streptomyces</taxon>
    </lineage>
</organism>
<dbReference type="SUPFAM" id="SSF69318">
    <property type="entry name" value="Integrin alpha N-terminal domain"/>
    <property type="match status" value="1"/>
</dbReference>
<proteinExistence type="predicted"/>
<reference evidence="1 2" key="1">
    <citation type="submission" date="2024-09" db="EMBL/GenBank/DDBJ databases">
        <title>The Natural Products Discovery Center: Release of the First 8490 Sequenced Strains for Exploring Actinobacteria Biosynthetic Diversity.</title>
        <authorList>
            <person name="Kalkreuter E."/>
            <person name="Kautsar S.A."/>
            <person name="Yang D."/>
            <person name="Bader C.D."/>
            <person name="Teijaro C.N."/>
            <person name="Fluegel L."/>
            <person name="Davis C.M."/>
            <person name="Simpson J.R."/>
            <person name="Lauterbach L."/>
            <person name="Steele A.D."/>
            <person name="Gui C."/>
            <person name="Meng S."/>
            <person name="Li G."/>
            <person name="Viehrig K."/>
            <person name="Ye F."/>
            <person name="Su P."/>
            <person name="Kiefer A.F."/>
            <person name="Nichols A."/>
            <person name="Cepeda A.J."/>
            <person name="Yan W."/>
            <person name="Fan B."/>
            <person name="Jiang Y."/>
            <person name="Adhikari A."/>
            <person name="Zheng C.-J."/>
            <person name="Schuster L."/>
            <person name="Cowan T.M."/>
            <person name="Smanski M.J."/>
            <person name="Chevrette M.G."/>
            <person name="De Carvalho L.P.S."/>
            <person name="Shen B."/>
        </authorList>
    </citation>
    <scope>NUCLEOTIDE SEQUENCE [LARGE SCALE GENOMIC DNA]</scope>
    <source>
        <strain evidence="1 2">NPDC056472</strain>
    </source>
</reference>
<accession>A0ABW6J6P1</accession>
<keyword evidence="2" id="KW-1185">Reference proteome</keyword>
<comment type="caution">
    <text evidence="1">The sequence shown here is derived from an EMBL/GenBank/DDBJ whole genome shotgun (WGS) entry which is preliminary data.</text>
</comment>
<name>A0ABW6J6P1_STRWE</name>
<feature type="non-terminal residue" evidence="1">
    <location>
        <position position="1"/>
    </location>
</feature>
<dbReference type="Gene3D" id="2.40.128.340">
    <property type="match status" value="1"/>
</dbReference>